<dbReference type="STRING" id="273121.WS1854"/>
<dbReference type="AlphaFoldDB" id="Q7MR05"/>
<evidence type="ECO:0000313" key="2">
    <source>
        <dbReference type="EMBL" id="CAE10867.1"/>
    </source>
</evidence>
<organism evidence="3">
    <name type="scientific">Wolinella succinogenes (strain ATCC 29543 / DSM 1740 / CCUG 13145 / JCM 31913 / LMG 7466 / NCTC 11488 / FDC 602W)</name>
    <name type="common">Vibrio succinogenes</name>
    <dbReference type="NCBI Taxonomy" id="273121"/>
    <lineage>
        <taxon>Bacteria</taxon>
        <taxon>Pseudomonadati</taxon>
        <taxon>Campylobacterota</taxon>
        <taxon>Epsilonproteobacteria</taxon>
        <taxon>Campylobacterales</taxon>
        <taxon>Helicobacteraceae</taxon>
        <taxon>Wolinella</taxon>
    </lineage>
</organism>
<name>Q7MR05_WOLSU</name>
<dbReference type="EMBL" id="BX571662">
    <property type="protein sequence ID" value="CAE10867.1"/>
    <property type="molecule type" value="Genomic_DNA"/>
</dbReference>
<evidence type="ECO:0000256" key="1">
    <source>
        <dbReference type="SAM" id="Phobius"/>
    </source>
</evidence>
<sequence>MKVLKEQQMWRKAWELYYEGFRNLTLGKTLWKLILLKLLVMFVILKGFVFDTTLGTMFKSQEERAGFVLENLIKER</sequence>
<proteinExistence type="predicted"/>
<keyword evidence="3" id="KW-1185">Reference proteome</keyword>
<feature type="transmembrane region" description="Helical" evidence="1">
    <location>
        <begin position="30"/>
        <end position="49"/>
    </location>
</feature>
<dbReference type="eggNOG" id="ENOG5032YBB">
    <property type="taxonomic scope" value="Bacteria"/>
</dbReference>
<keyword evidence="1" id="KW-0472">Membrane</keyword>
<accession>Q7MR05</accession>
<gene>
    <name evidence="2" type="ordered locus">WS1854</name>
</gene>
<dbReference type="Proteomes" id="UP000000422">
    <property type="component" value="Chromosome"/>
</dbReference>
<evidence type="ECO:0008006" key="4">
    <source>
        <dbReference type="Google" id="ProtNLM"/>
    </source>
</evidence>
<keyword evidence="1" id="KW-0812">Transmembrane</keyword>
<protein>
    <recommendedName>
        <fullName evidence="4">DUF4492 domain-containing protein</fullName>
    </recommendedName>
</protein>
<evidence type="ECO:0000313" key="3">
    <source>
        <dbReference type="Proteomes" id="UP000000422"/>
    </source>
</evidence>
<reference evidence="2 3" key="1">
    <citation type="journal article" date="2003" name="Proc. Natl. Acad. Sci. U.S.A.">
        <title>Complete genome sequence and analysis of Wolinella succinogenes.</title>
        <authorList>
            <person name="Baar C."/>
            <person name="Eppinger M."/>
            <person name="Raddatz G."/>
            <person name="Simon JM."/>
            <person name="Lanz C."/>
            <person name="Klimmek O."/>
            <person name="Nandakumar R."/>
            <person name="Gross R."/>
            <person name="Rosinus A."/>
            <person name="Keller H."/>
            <person name="Jagtap P."/>
            <person name="Linke B."/>
            <person name="Meyer F."/>
            <person name="Lederer H."/>
            <person name="Schuster S.C."/>
        </authorList>
    </citation>
    <scope>NUCLEOTIDE SEQUENCE [LARGE SCALE GENOMIC DNA]</scope>
    <source>
        <strain evidence="3">ATCC 29543 / DSM 1740 / CCUG 13145 / JCM 31913 / LMG 7466 / NCTC 11488 / FDC 602W</strain>
    </source>
</reference>
<keyword evidence="1" id="KW-1133">Transmembrane helix</keyword>
<dbReference type="InterPro" id="IPR027853">
    <property type="entry name" value="DUF4492"/>
</dbReference>
<dbReference type="Pfam" id="PF14899">
    <property type="entry name" value="DUF4492"/>
    <property type="match status" value="1"/>
</dbReference>
<dbReference type="KEGG" id="wsu:WS1854"/>
<dbReference type="HOGENOM" id="CLU_189853_1_0_7"/>